<keyword evidence="5" id="KW-0883">Thioether bond</keyword>
<protein>
    <recommendedName>
        <fullName evidence="3 9">Cysteine dioxygenase</fullName>
        <ecNumber evidence="3 9">1.13.11.20</ecNumber>
    </recommendedName>
</protein>
<name>A0A914Y5K6_9BILA</name>
<comment type="pathway">
    <text evidence="1 9">Organosulfur biosynthesis; taurine biosynthesis; hypotaurine from L-cysteine: step 1/2.</text>
</comment>
<dbReference type="InterPro" id="IPR010300">
    <property type="entry name" value="CDO_1"/>
</dbReference>
<keyword evidence="6 9" id="KW-0223">Dioxygenase</keyword>
<dbReference type="Proteomes" id="UP000887577">
    <property type="component" value="Unplaced"/>
</dbReference>
<evidence type="ECO:0000256" key="7">
    <source>
        <dbReference type="ARBA" id="ARBA00023002"/>
    </source>
</evidence>
<evidence type="ECO:0000256" key="5">
    <source>
        <dbReference type="ARBA" id="ARBA00022784"/>
    </source>
</evidence>
<dbReference type="EC" id="1.13.11.20" evidence="3 9"/>
<evidence type="ECO:0000256" key="4">
    <source>
        <dbReference type="ARBA" id="ARBA00022723"/>
    </source>
</evidence>
<sequence length="79" mass="9213">MEKLIQDIQSIFKDDVINTDDIKHVLQNYKSNSLDWKKYAHFDAHKYTRNLVDIGNGKYNMLILCWGPGMGSRYVLGFS</sequence>
<comment type="cofactor">
    <cofactor evidence="9">
        <name>Fe cation</name>
        <dbReference type="ChEBI" id="CHEBI:24875"/>
    </cofactor>
    <text evidence="9">Binds 1 Fe cation per subunit.</text>
</comment>
<dbReference type="WBParaSite" id="PSU_v2.g15485.t1">
    <property type="protein sequence ID" value="PSU_v2.g15485.t1"/>
    <property type="gene ID" value="PSU_v2.g15485"/>
</dbReference>
<comment type="similarity">
    <text evidence="2 9">Belongs to the cysteine dioxygenase family.</text>
</comment>
<evidence type="ECO:0000256" key="2">
    <source>
        <dbReference type="ARBA" id="ARBA00006622"/>
    </source>
</evidence>
<dbReference type="AlphaFoldDB" id="A0A914Y5K6"/>
<dbReference type="PANTHER" id="PTHR12918">
    <property type="entry name" value="CYSTEINE DIOXYGENASE"/>
    <property type="match status" value="1"/>
</dbReference>
<evidence type="ECO:0000313" key="11">
    <source>
        <dbReference type="WBParaSite" id="PSU_v2.g15485.t1"/>
    </source>
</evidence>
<dbReference type="GO" id="GO:0042412">
    <property type="term" value="P:taurine biosynthetic process"/>
    <property type="evidence" value="ECO:0007669"/>
    <property type="project" value="UniProtKB-UniRule"/>
</dbReference>
<organism evidence="10 11">
    <name type="scientific">Panagrolaimus superbus</name>
    <dbReference type="NCBI Taxonomy" id="310955"/>
    <lineage>
        <taxon>Eukaryota</taxon>
        <taxon>Metazoa</taxon>
        <taxon>Ecdysozoa</taxon>
        <taxon>Nematoda</taxon>
        <taxon>Chromadorea</taxon>
        <taxon>Rhabditida</taxon>
        <taxon>Tylenchina</taxon>
        <taxon>Panagrolaimomorpha</taxon>
        <taxon>Panagrolaimoidea</taxon>
        <taxon>Panagrolaimidae</taxon>
        <taxon>Panagrolaimus</taxon>
    </lineage>
</organism>
<evidence type="ECO:0000256" key="3">
    <source>
        <dbReference type="ARBA" id="ARBA00013133"/>
    </source>
</evidence>
<dbReference type="InterPro" id="IPR011051">
    <property type="entry name" value="RmlC_Cupin_sf"/>
</dbReference>
<proteinExistence type="inferred from homology"/>
<keyword evidence="8 9" id="KW-0408">Iron</keyword>
<dbReference type="InterPro" id="IPR014710">
    <property type="entry name" value="RmlC-like_jellyroll"/>
</dbReference>
<keyword evidence="10" id="KW-1185">Reference proteome</keyword>
<evidence type="ECO:0000313" key="10">
    <source>
        <dbReference type="Proteomes" id="UP000887577"/>
    </source>
</evidence>
<evidence type="ECO:0000256" key="9">
    <source>
        <dbReference type="RuleBase" id="RU366010"/>
    </source>
</evidence>
<reference evidence="11" key="1">
    <citation type="submission" date="2022-11" db="UniProtKB">
        <authorList>
            <consortium name="WormBaseParasite"/>
        </authorList>
    </citation>
    <scope>IDENTIFICATION</scope>
</reference>
<comment type="catalytic activity">
    <reaction evidence="9">
        <text>L-cysteine + O2 = 3-sulfino-L-alanine + H(+)</text>
        <dbReference type="Rhea" id="RHEA:20441"/>
        <dbReference type="ChEBI" id="CHEBI:15378"/>
        <dbReference type="ChEBI" id="CHEBI:15379"/>
        <dbReference type="ChEBI" id="CHEBI:35235"/>
        <dbReference type="ChEBI" id="CHEBI:61085"/>
        <dbReference type="EC" id="1.13.11.20"/>
    </reaction>
</comment>
<dbReference type="Gene3D" id="2.60.120.10">
    <property type="entry name" value="Jelly Rolls"/>
    <property type="match status" value="1"/>
</dbReference>
<keyword evidence="7 9" id="KW-0560">Oxidoreductase</keyword>
<accession>A0A914Y5K6</accession>
<dbReference type="Pfam" id="PF05995">
    <property type="entry name" value="CDO_I"/>
    <property type="match status" value="1"/>
</dbReference>
<keyword evidence="4 9" id="KW-0479">Metal-binding</keyword>
<dbReference type="SUPFAM" id="SSF51182">
    <property type="entry name" value="RmlC-like cupins"/>
    <property type="match status" value="1"/>
</dbReference>
<dbReference type="PANTHER" id="PTHR12918:SF1">
    <property type="entry name" value="CYSTEINE DIOXYGENASE TYPE 1"/>
    <property type="match status" value="1"/>
</dbReference>
<dbReference type="GO" id="GO:0017172">
    <property type="term" value="F:cysteine dioxygenase activity"/>
    <property type="evidence" value="ECO:0007669"/>
    <property type="project" value="UniProtKB-UniRule"/>
</dbReference>
<evidence type="ECO:0000256" key="8">
    <source>
        <dbReference type="ARBA" id="ARBA00023004"/>
    </source>
</evidence>
<evidence type="ECO:0000256" key="6">
    <source>
        <dbReference type="ARBA" id="ARBA00022964"/>
    </source>
</evidence>
<dbReference type="GO" id="GO:0019448">
    <property type="term" value="P:L-cysteine catabolic process"/>
    <property type="evidence" value="ECO:0007669"/>
    <property type="project" value="TreeGrafter"/>
</dbReference>
<evidence type="ECO:0000256" key="1">
    <source>
        <dbReference type="ARBA" id="ARBA00004759"/>
    </source>
</evidence>
<dbReference type="GO" id="GO:0008198">
    <property type="term" value="F:ferrous iron binding"/>
    <property type="evidence" value="ECO:0007669"/>
    <property type="project" value="TreeGrafter"/>
</dbReference>